<protein>
    <submittedName>
        <fullName evidence="2">Uncharacterized protein</fullName>
    </submittedName>
</protein>
<dbReference type="EMBL" id="SGPJ01000020">
    <property type="protein sequence ID" value="THH01612.1"/>
    <property type="molecule type" value="Genomic_DNA"/>
</dbReference>
<proteinExistence type="predicted"/>
<keyword evidence="3" id="KW-1185">Reference proteome</keyword>
<feature type="region of interest" description="Disordered" evidence="1">
    <location>
        <begin position="387"/>
        <end position="416"/>
    </location>
</feature>
<evidence type="ECO:0000313" key="3">
    <source>
        <dbReference type="Proteomes" id="UP000309038"/>
    </source>
</evidence>
<reference evidence="2 3" key="1">
    <citation type="submission" date="2019-02" db="EMBL/GenBank/DDBJ databases">
        <title>Genome sequencing of the rare red list fungi Phlebia centrifuga.</title>
        <authorList>
            <person name="Buettner E."/>
            <person name="Kellner H."/>
        </authorList>
    </citation>
    <scope>NUCLEOTIDE SEQUENCE [LARGE SCALE GENOMIC DNA]</scope>
    <source>
        <strain evidence="2 3">DSM 108282</strain>
    </source>
</reference>
<feature type="compositionally biased region" description="Acidic residues" evidence="1">
    <location>
        <begin position="393"/>
        <end position="416"/>
    </location>
</feature>
<gene>
    <name evidence="2" type="ORF">EW026_g1135</name>
</gene>
<sequence length="416" mass="47036">MATAAISVPFSSRIMTPEEFRIYRSRFNGFFDTEIRGHSLQLKVVGYGDEAKAAINACNDDGADVIEVGWNLRDDMRLAGEGQVISPNTNVSRHPLFSPGQTVELFLLPDELEKEYKEANSEEAVGVVWKHLEPGTTDSTDPLKQARAKFHLVNPVASTGWKAYVEHREAAETSMQEILEFSDYIRDEELHPVLDQIREYSKMQVQEVDVHSRIYSPTKPAAVDVSFTYWHKTRWESVEFNCEVRYSIIDPIKKKGPSSFSNSMRGSNVLFKMALDSFPCGRRWYPSYLTGWGLTGPDVDAIHLALFGEGVTGSPGNVMDKVDTVRLLLAAVGIPFRVAREEGGADRQNPDRVGAVEREWDYDDWIRFNIRKACGVPLQRDAGWRPKIINGSEYEDEDEDKDGGECEGDLEDEDYY</sequence>
<dbReference type="AlphaFoldDB" id="A0A4S4KSI1"/>
<accession>A0A4S4KSI1</accession>
<evidence type="ECO:0000256" key="1">
    <source>
        <dbReference type="SAM" id="MobiDB-lite"/>
    </source>
</evidence>
<organism evidence="2 3">
    <name type="scientific">Hermanssonia centrifuga</name>
    <dbReference type="NCBI Taxonomy" id="98765"/>
    <lineage>
        <taxon>Eukaryota</taxon>
        <taxon>Fungi</taxon>
        <taxon>Dikarya</taxon>
        <taxon>Basidiomycota</taxon>
        <taxon>Agaricomycotina</taxon>
        <taxon>Agaricomycetes</taxon>
        <taxon>Polyporales</taxon>
        <taxon>Meruliaceae</taxon>
        <taxon>Hermanssonia</taxon>
    </lineage>
</organism>
<comment type="caution">
    <text evidence="2">The sequence shown here is derived from an EMBL/GenBank/DDBJ whole genome shotgun (WGS) entry which is preliminary data.</text>
</comment>
<evidence type="ECO:0000313" key="2">
    <source>
        <dbReference type="EMBL" id="THH01612.1"/>
    </source>
</evidence>
<dbReference type="Proteomes" id="UP000309038">
    <property type="component" value="Unassembled WGS sequence"/>
</dbReference>
<name>A0A4S4KSI1_9APHY</name>